<feature type="transmembrane region" description="Helical" evidence="5">
    <location>
        <begin position="12"/>
        <end position="29"/>
    </location>
</feature>
<evidence type="ECO:0000256" key="2">
    <source>
        <dbReference type="ARBA" id="ARBA00022692"/>
    </source>
</evidence>
<evidence type="ECO:0000313" key="8">
    <source>
        <dbReference type="Proteomes" id="UP000789595"/>
    </source>
</evidence>
<accession>A0A8J2S5L5</accession>
<comment type="subcellular location">
    <subcellularLocation>
        <location evidence="1">Membrane</location>
        <topology evidence="1">Multi-pass membrane protein</topology>
    </subcellularLocation>
</comment>
<dbReference type="GO" id="GO:0016020">
    <property type="term" value="C:membrane"/>
    <property type="evidence" value="ECO:0007669"/>
    <property type="project" value="UniProtKB-SubCell"/>
</dbReference>
<sequence length="337" mass="36579">MDPRRLVRWLDVGACILLYMTVGPALILVNKQILTTYGFGYPMLVSGLGQASSAIGATFVVKIMKWQPLSDQAQKMTWSFYRRNMVVVGAAFAASLCFGNAGYMYLTVSFVQMLKAFTPCVVVAMLYVTGVDSPSQKVSLSVLGMSLGTVVASLGEANFNLLGFLIMCCAETAEATRLVLTQRLLCNLRFGAFEGLYLMAPICALWMWGLACFLEVPRVMAKGDFQRIRDHFPIFCFAALLGFAVNVASFLVIKRTSSVMVKLLGTARNAGLVLFSALAMGEEVTGQQALGYTICLLFFGCYNYYKLTETKAVPSQSAADAEAGEAGEELLRGAGKK</sequence>
<keyword evidence="8" id="KW-1185">Reference proteome</keyword>
<dbReference type="OrthoDB" id="6418713at2759"/>
<comment type="caution">
    <text evidence="7">The sequence shown here is derived from an EMBL/GenBank/DDBJ whole genome shotgun (WGS) entry which is preliminary data.</text>
</comment>
<gene>
    <name evidence="7" type="ORF">PECAL_1P13600</name>
</gene>
<dbReference type="EMBL" id="CAKKNE010000001">
    <property type="protein sequence ID" value="CAH0364963.1"/>
    <property type="molecule type" value="Genomic_DNA"/>
</dbReference>
<keyword evidence="4 5" id="KW-0472">Membrane</keyword>
<dbReference type="InterPro" id="IPR004853">
    <property type="entry name" value="Sugar_P_trans_dom"/>
</dbReference>
<name>A0A8J2S5L5_9STRA</name>
<evidence type="ECO:0000256" key="1">
    <source>
        <dbReference type="ARBA" id="ARBA00004141"/>
    </source>
</evidence>
<reference evidence="7" key="1">
    <citation type="submission" date="2021-11" db="EMBL/GenBank/DDBJ databases">
        <authorList>
            <consortium name="Genoscope - CEA"/>
            <person name="William W."/>
        </authorList>
    </citation>
    <scope>NUCLEOTIDE SEQUENCE</scope>
</reference>
<evidence type="ECO:0000259" key="6">
    <source>
        <dbReference type="Pfam" id="PF03151"/>
    </source>
</evidence>
<evidence type="ECO:0000256" key="3">
    <source>
        <dbReference type="ARBA" id="ARBA00022989"/>
    </source>
</evidence>
<feature type="transmembrane region" description="Helical" evidence="5">
    <location>
        <begin position="231"/>
        <end position="253"/>
    </location>
</feature>
<protein>
    <recommendedName>
        <fullName evidence="6">Sugar phosphate transporter domain-containing protein</fullName>
    </recommendedName>
</protein>
<feature type="transmembrane region" description="Helical" evidence="5">
    <location>
        <begin position="192"/>
        <end position="211"/>
    </location>
</feature>
<feature type="transmembrane region" description="Helical" evidence="5">
    <location>
        <begin position="85"/>
        <end position="106"/>
    </location>
</feature>
<evidence type="ECO:0000256" key="4">
    <source>
        <dbReference type="ARBA" id="ARBA00023136"/>
    </source>
</evidence>
<evidence type="ECO:0000313" key="7">
    <source>
        <dbReference type="EMBL" id="CAH0364963.1"/>
    </source>
</evidence>
<dbReference type="Pfam" id="PF03151">
    <property type="entry name" value="TPT"/>
    <property type="match status" value="1"/>
</dbReference>
<dbReference type="AlphaFoldDB" id="A0A8J2S5L5"/>
<evidence type="ECO:0000256" key="5">
    <source>
        <dbReference type="SAM" id="Phobius"/>
    </source>
</evidence>
<dbReference type="InterPro" id="IPR050186">
    <property type="entry name" value="TPT_transporter"/>
</dbReference>
<keyword evidence="2 5" id="KW-0812">Transmembrane</keyword>
<proteinExistence type="predicted"/>
<dbReference type="PANTHER" id="PTHR11132">
    <property type="entry name" value="SOLUTE CARRIER FAMILY 35"/>
    <property type="match status" value="1"/>
</dbReference>
<dbReference type="Proteomes" id="UP000789595">
    <property type="component" value="Unassembled WGS sequence"/>
</dbReference>
<organism evidence="7 8">
    <name type="scientific">Pelagomonas calceolata</name>
    <dbReference type="NCBI Taxonomy" id="35677"/>
    <lineage>
        <taxon>Eukaryota</taxon>
        <taxon>Sar</taxon>
        <taxon>Stramenopiles</taxon>
        <taxon>Ochrophyta</taxon>
        <taxon>Pelagophyceae</taxon>
        <taxon>Pelagomonadales</taxon>
        <taxon>Pelagomonadaceae</taxon>
        <taxon>Pelagomonas</taxon>
    </lineage>
</organism>
<feature type="transmembrane region" description="Helical" evidence="5">
    <location>
        <begin position="41"/>
        <end position="64"/>
    </location>
</feature>
<keyword evidence="3 5" id="KW-1133">Transmembrane helix</keyword>
<feature type="domain" description="Sugar phosphate transporter" evidence="6">
    <location>
        <begin position="13"/>
        <end position="302"/>
    </location>
</feature>